<dbReference type="RefSeq" id="WP_002802540.1">
    <property type="nucleotide sequence ID" value="NZ_CP016830.1"/>
</dbReference>
<evidence type="ECO:0000313" key="1">
    <source>
        <dbReference type="EMBL" id="SMR04732.1"/>
    </source>
</evidence>
<dbReference type="eggNOG" id="ENOG5033BBF">
    <property type="taxonomic scope" value="Bacteria"/>
</dbReference>
<proteinExistence type="predicted"/>
<organism evidence="1 2">
    <name type="scientific">Xanthomonas fragariae</name>
    <dbReference type="NCBI Taxonomy" id="48664"/>
    <lineage>
        <taxon>Bacteria</taxon>
        <taxon>Pseudomonadati</taxon>
        <taxon>Pseudomonadota</taxon>
        <taxon>Gammaproteobacteria</taxon>
        <taxon>Lysobacterales</taxon>
        <taxon>Lysobacteraceae</taxon>
        <taxon>Xanthomonas</taxon>
    </lineage>
</organism>
<reference evidence="1 2" key="1">
    <citation type="submission" date="2017-05" db="EMBL/GenBank/DDBJ databases">
        <authorList>
            <person name="Song R."/>
            <person name="Chenine A.L."/>
            <person name="Ruprecht R.M."/>
        </authorList>
    </citation>
    <scope>NUCLEOTIDE SEQUENCE [LARGE SCALE GENOMIC DNA]</scope>
    <source>
        <strain evidence="1">PD5205</strain>
    </source>
</reference>
<accession>A0A1Y6GVK7</accession>
<protein>
    <submittedName>
        <fullName evidence="1">Uncharacterized protein</fullName>
    </submittedName>
</protein>
<evidence type="ECO:0000313" key="2">
    <source>
        <dbReference type="Proteomes" id="UP000195953"/>
    </source>
</evidence>
<dbReference type="AlphaFoldDB" id="A0A1Y6GVK7"/>
<dbReference type="KEGG" id="xfr:BER92_16815"/>
<dbReference type="Proteomes" id="UP000195953">
    <property type="component" value="Chromosome 1"/>
</dbReference>
<sequence>MDVAAKLNEAQIIRVAVIDDDLSARITHADLQIADAHVAALLNDLTDPDREEYLALLTREGRVPDEMDDLVEPLAEEAIRVQAPERLRTAAEAVLTARRGHAAPVQRVIDLLKELGVEAGNIDTYSSPQIPHDQLYDLIIVDYFLVDATTNATLPFIREVRETHQELERPLQVILMSSHEEQLKADFKTIRPELKVSSSRMRIMEKPATDTHLVAWRAALWQLASDRADVTKMERFINDAGTALAAAASATASKLWELDLQAMDLLHELASKDNDDYVRYVEDTISRRLLSDLEADGGMRPALQQLDASLLDHRAANLLSPVAEVGDSRAAIHGLMHSMEWRAGVVGLPPYPAGEGPLVQAHWIRKHLRFGMVLRDPEGTDWLNLTQACDLAQTKESEFNSSTVLFVRGQRTLPAVTLDGNYYVPMSAMMANSENHVLTWNLRDVRAESILSFGVTYGVGWQMVGEMRPDVAQNIAAQYGARAARVGLPVTLSVWRLAGVATLLADLRVAVADAPVDGLSLVGHAIQRAKAKQHELHLDLSSVNDLLTAHSEALDANVVRLLTGLTIKPRGKTDIGGRIVCVYCTASPTAEEALQALDAGFLQDVRNNTKFIILLWSAS</sequence>
<name>A0A1Y6GVK7_9XANT</name>
<dbReference type="OrthoDB" id="7067057at2"/>
<gene>
    <name evidence="1" type="ORF">PD5205_03457</name>
</gene>
<dbReference type="STRING" id="48664.BER92_16815"/>
<dbReference type="EMBL" id="LT853885">
    <property type="protein sequence ID" value="SMR04732.1"/>
    <property type="molecule type" value="Genomic_DNA"/>
</dbReference>